<dbReference type="GO" id="GO:0003735">
    <property type="term" value="F:structural constituent of ribosome"/>
    <property type="evidence" value="ECO:0007669"/>
    <property type="project" value="InterPro"/>
</dbReference>
<evidence type="ECO:0000256" key="1">
    <source>
        <dbReference type="ARBA" id="ARBA00022730"/>
    </source>
</evidence>
<dbReference type="InterPro" id="IPR020930">
    <property type="entry name" value="Ribosomal_uL5_bac-type"/>
</dbReference>
<protein>
    <recommendedName>
        <fullName evidence="5">Large ribosomal subunit protein bL25</fullName>
    </recommendedName>
    <alternativeName>
        <fullName evidence="5">General stress protein CTC</fullName>
    </alternativeName>
</protein>
<evidence type="ECO:0000259" key="7">
    <source>
        <dbReference type="Pfam" id="PF01386"/>
    </source>
</evidence>
<dbReference type="Gene3D" id="2.170.120.20">
    <property type="entry name" value="Ribosomal protein L25, beta domain"/>
    <property type="match status" value="1"/>
</dbReference>
<dbReference type="InterPro" id="IPR011035">
    <property type="entry name" value="Ribosomal_bL25/Gln-tRNA_synth"/>
</dbReference>
<evidence type="ECO:0000256" key="2">
    <source>
        <dbReference type="ARBA" id="ARBA00022884"/>
    </source>
</evidence>
<organism evidence="9 10">
    <name type="scientific">Thioploca ingrica</name>
    <dbReference type="NCBI Taxonomy" id="40754"/>
    <lineage>
        <taxon>Bacteria</taxon>
        <taxon>Pseudomonadati</taxon>
        <taxon>Pseudomonadota</taxon>
        <taxon>Gammaproteobacteria</taxon>
        <taxon>Thiotrichales</taxon>
        <taxon>Thiotrichaceae</taxon>
        <taxon>Thioploca</taxon>
    </lineage>
</organism>
<dbReference type="PANTHER" id="PTHR33284">
    <property type="entry name" value="RIBOSOMAL PROTEIN L25/GLN-TRNA SYNTHETASE, ANTI-CODON-BINDING DOMAIN-CONTAINING PROTEIN"/>
    <property type="match status" value="1"/>
</dbReference>
<keyword evidence="2 5" id="KW-0694">RNA-binding</keyword>
<dbReference type="Pfam" id="PF01386">
    <property type="entry name" value="Ribosomal_L25p"/>
    <property type="match status" value="1"/>
</dbReference>
<accession>A0A090AH84</accession>
<feature type="domain" description="Large ribosomal subunit protein bL25 L25" evidence="7">
    <location>
        <begin position="6"/>
        <end position="93"/>
    </location>
</feature>
<dbReference type="GO" id="GO:0006412">
    <property type="term" value="P:translation"/>
    <property type="evidence" value="ECO:0007669"/>
    <property type="project" value="UniProtKB-UniRule"/>
</dbReference>
<dbReference type="Proteomes" id="UP000031623">
    <property type="component" value="Chromosome"/>
</dbReference>
<proteinExistence type="inferred from homology"/>
<dbReference type="HAMAP" id="MF_01336">
    <property type="entry name" value="Ribosomal_bL25"/>
    <property type="match status" value="1"/>
</dbReference>
<dbReference type="NCBIfam" id="NF004612">
    <property type="entry name" value="PRK05943.1"/>
    <property type="match status" value="1"/>
</dbReference>
<evidence type="ECO:0000256" key="5">
    <source>
        <dbReference type="HAMAP-Rule" id="MF_01334"/>
    </source>
</evidence>
<dbReference type="InterPro" id="IPR001021">
    <property type="entry name" value="Ribosomal_bL25_long"/>
</dbReference>
<dbReference type="NCBIfam" id="TIGR00731">
    <property type="entry name" value="bL25_bact_ctc"/>
    <property type="match status" value="1"/>
</dbReference>
<feature type="region of interest" description="Disordered" evidence="6">
    <location>
        <begin position="190"/>
        <end position="209"/>
    </location>
</feature>
<keyword evidence="10" id="KW-1185">Reference proteome</keyword>
<feature type="domain" description="Large ribosomal subunit protein bL25 beta" evidence="8">
    <location>
        <begin position="105"/>
        <end position="192"/>
    </location>
</feature>
<dbReference type="HAMAP" id="MF_01334">
    <property type="entry name" value="Ribosomal_bL25_CTC"/>
    <property type="match status" value="1"/>
</dbReference>
<dbReference type="STRING" id="40754.THII_2307"/>
<gene>
    <name evidence="5" type="primary">rplY</name>
    <name evidence="5" type="synonym">ctc</name>
    <name evidence="9" type="ORF">THII_2307</name>
</gene>
<comment type="subunit">
    <text evidence="5">Part of the 50S ribosomal subunit; part of the 5S rRNA/L5/L18/L25 subcomplex. Contacts the 5S rRNA. Binds to the 5S rRNA independently of L5 and L18.</text>
</comment>
<evidence type="ECO:0000256" key="6">
    <source>
        <dbReference type="SAM" id="MobiDB-lite"/>
    </source>
</evidence>
<dbReference type="KEGG" id="tig:THII_2307"/>
<sequence>MQDFELTAQRRTERGTGANRRLRRADLVPAVLYGANKEPVSLTLSHNELQKHLQQEAFYSHILTLKIDEQSEKVVLKALQRHPYRLSILHVDFQRVSETQTLYKTIPLHFLNEDKCIGVKQNGGVISHHLSEIEIRCLPKDLPEFIAIDLTEINLNQVIHLSNLSLPEGVEIVALLAGAEHDLPVVSVHLPRGSRTEDESTGTPGAAEG</sequence>
<dbReference type="GO" id="GO:0022625">
    <property type="term" value="C:cytosolic large ribosomal subunit"/>
    <property type="evidence" value="ECO:0007669"/>
    <property type="project" value="TreeGrafter"/>
</dbReference>
<dbReference type="NCBIfam" id="NF004130">
    <property type="entry name" value="PRK05618.1-5"/>
    <property type="match status" value="1"/>
</dbReference>
<dbReference type="PANTHER" id="PTHR33284:SF1">
    <property type="entry name" value="RIBOSOMAL PROTEIN L25_GLN-TRNA SYNTHETASE, ANTI-CODON-BINDING DOMAIN-CONTAINING PROTEIN"/>
    <property type="match status" value="1"/>
</dbReference>
<name>A0A090AH84_9GAMM</name>
<dbReference type="InterPro" id="IPR020055">
    <property type="entry name" value="Ribosomal_bL25_short"/>
</dbReference>
<comment type="similarity">
    <text evidence="5">Belongs to the bacterial ribosomal protein bL25 family. CTC subfamily.</text>
</comment>
<keyword evidence="4 5" id="KW-0687">Ribonucleoprotein</keyword>
<dbReference type="HOGENOM" id="CLU_075939_0_1_6"/>
<evidence type="ECO:0000256" key="3">
    <source>
        <dbReference type="ARBA" id="ARBA00022980"/>
    </source>
</evidence>
<evidence type="ECO:0000259" key="8">
    <source>
        <dbReference type="Pfam" id="PF14693"/>
    </source>
</evidence>
<dbReference type="Pfam" id="PF14693">
    <property type="entry name" value="Ribosomal_TL5_C"/>
    <property type="match status" value="1"/>
</dbReference>
<keyword evidence="3 5" id="KW-0689">Ribosomal protein</keyword>
<dbReference type="InterPro" id="IPR020056">
    <property type="entry name" value="Rbsml_bL25/Gln-tRNA_synth_N"/>
</dbReference>
<dbReference type="AlphaFoldDB" id="A0A090AH84"/>
<keyword evidence="1 5" id="KW-0699">rRNA-binding</keyword>
<dbReference type="SUPFAM" id="SSF50715">
    <property type="entry name" value="Ribosomal protein L25-like"/>
    <property type="match status" value="1"/>
</dbReference>
<dbReference type="Gene3D" id="2.40.240.10">
    <property type="entry name" value="Ribosomal Protein L25, Chain P"/>
    <property type="match status" value="1"/>
</dbReference>
<dbReference type="OrthoDB" id="9806411at2"/>
<evidence type="ECO:0000313" key="9">
    <source>
        <dbReference type="EMBL" id="BAP56604.1"/>
    </source>
</evidence>
<reference evidence="9" key="1">
    <citation type="journal article" date="2014" name="ISME J.">
        <title>Ecophysiology of Thioploca ingrica as revealed by the complete genome sequence supplemented with proteomic evidence.</title>
        <authorList>
            <person name="Kojima H."/>
            <person name="Ogura Y."/>
            <person name="Yamamoto N."/>
            <person name="Togashi T."/>
            <person name="Mori H."/>
            <person name="Watanabe T."/>
            <person name="Nemoto F."/>
            <person name="Kurokawa K."/>
            <person name="Hayashi T."/>
            <person name="Fukui M."/>
        </authorList>
    </citation>
    <scope>NUCLEOTIDE SEQUENCE [LARGE SCALE GENOMIC DNA]</scope>
</reference>
<dbReference type="InterPro" id="IPR020057">
    <property type="entry name" value="Ribosomal_bL25_b-dom"/>
</dbReference>
<evidence type="ECO:0000313" key="10">
    <source>
        <dbReference type="Proteomes" id="UP000031623"/>
    </source>
</evidence>
<comment type="function">
    <text evidence="5">This is one of the proteins that binds to the 5S RNA in the ribosome where it forms part of the central protuberance.</text>
</comment>
<dbReference type="GO" id="GO:0008097">
    <property type="term" value="F:5S rRNA binding"/>
    <property type="evidence" value="ECO:0007669"/>
    <property type="project" value="InterPro"/>
</dbReference>
<dbReference type="CDD" id="cd00495">
    <property type="entry name" value="Ribosomal_L25_TL5_CTC"/>
    <property type="match status" value="1"/>
</dbReference>
<evidence type="ECO:0000256" key="4">
    <source>
        <dbReference type="ARBA" id="ARBA00023274"/>
    </source>
</evidence>
<dbReference type="InterPro" id="IPR029751">
    <property type="entry name" value="Ribosomal_L25_dom"/>
</dbReference>
<dbReference type="NCBIfam" id="NF004128">
    <property type="entry name" value="PRK05618.1-2"/>
    <property type="match status" value="1"/>
</dbReference>
<dbReference type="EMBL" id="AP014633">
    <property type="protein sequence ID" value="BAP56604.1"/>
    <property type="molecule type" value="Genomic_DNA"/>
</dbReference>
<dbReference type="InterPro" id="IPR037121">
    <property type="entry name" value="Ribosomal_bL25_C"/>
</dbReference>